<evidence type="ECO:0000259" key="3">
    <source>
        <dbReference type="Pfam" id="PF17746"/>
    </source>
</evidence>
<dbReference type="GO" id="GO:0003677">
    <property type="term" value="F:DNA binding"/>
    <property type="evidence" value="ECO:0007669"/>
    <property type="project" value="InterPro"/>
</dbReference>
<dbReference type="EMBL" id="AP024233">
    <property type="protein sequence ID" value="BCO10342.1"/>
    <property type="molecule type" value="Genomic_DNA"/>
</dbReference>
<dbReference type="NCBIfam" id="TIGR00230">
    <property type="entry name" value="sfsA"/>
    <property type="match status" value="1"/>
</dbReference>
<evidence type="ECO:0000313" key="5">
    <source>
        <dbReference type="Proteomes" id="UP001063350"/>
    </source>
</evidence>
<dbReference type="PANTHER" id="PTHR30545">
    <property type="entry name" value="SUGAR FERMENTATION STIMULATION PROTEIN A"/>
    <property type="match status" value="1"/>
</dbReference>
<evidence type="ECO:0000313" key="4">
    <source>
        <dbReference type="EMBL" id="BCO10342.1"/>
    </source>
</evidence>
<name>A0A915U6M0_9BACT</name>
<dbReference type="Pfam" id="PF17746">
    <property type="entry name" value="SfsA_N"/>
    <property type="match status" value="1"/>
</dbReference>
<sequence>MQLPKIRQSATLIKRYKRFLADVLLEDGSELTVHCPNSGSMRGCSTPGSPVIISDSGNPERKYRWTLEMVREKGVWIGVNTNLTNKLVYEALRTGVIDDFGQIHTIRPEVRVSDRSRLDFVLESDAGQVYIEVKNCSLVENGRALFPDAVTARGTKHLEELALLRKNGAQAAVLFCVQRADGAWFAPADEIDPLYADTLRKVSDQGVRILAYRAEVQPNQVTITEKIPCRIYPEEMPSR</sequence>
<dbReference type="HAMAP" id="MF_00095">
    <property type="entry name" value="SfsA"/>
    <property type="match status" value="1"/>
</dbReference>
<gene>
    <name evidence="1 4" type="primary">sfsA</name>
    <name evidence="4" type="ORF">GF1_27180</name>
</gene>
<dbReference type="Proteomes" id="UP001063350">
    <property type="component" value="Chromosome"/>
</dbReference>
<dbReference type="Gene3D" id="2.40.50.580">
    <property type="match status" value="1"/>
</dbReference>
<protein>
    <recommendedName>
        <fullName evidence="1">Sugar fermentation stimulation protein homolog</fullName>
    </recommendedName>
</protein>
<proteinExistence type="inferred from homology"/>
<accession>A0A915U6M0</accession>
<dbReference type="Gene3D" id="3.40.1350.60">
    <property type="match status" value="1"/>
</dbReference>
<dbReference type="Pfam" id="PF03749">
    <property type="entry name" value="SfsA"/>
    <property type="match status" value="1"/>
</dbReference>
<organism evidence="4 5">
    <name type="scientific">Desulfolithobacter dissulfuricans</name>
    <dbReference type="NCBI Taxonomy" id="2795293"/>
    <lineage>
        <taxon>Bacteria</taxon>
        <taxon>Pseudomonadati</taxon>
        <taxon>Thermodesulfobacteriota</taxon>
        <taxon>Desulfobulbia</taxon>
        <taxon>Desulfobulbales</taxon>
        <taxon>Desulfobulbaceae</taxon>
        <taxon>Desulfolithobacter</taxon>
    </lineage>
</organism>
<dbReference type="AlphaFoldDB" id="A0A915U6M0"/>
<comment type="similarity">
    <text evidence="1">Belongs to the SfsA family.</text>
</comment>
<feature type="domain" description="SfsA N-terminal OB" evidence="3">
    <location>
        <begin position="13"/>
        <end position="79"/>
    </location>
</feature>
<dbReference type="InterPro" id="IPR041465">
    <property type="entry name" value="SfsA_N"/>
</dbReference>
<dbReference type="RefSeq" id="WP_267927080.1">
    <property type="nucleotide sequence ID" value="NZ_AP024233.1"/>
</dbReference>
<dbReference type="KEGG" id="ddu:GF1_27180"/>
<reference evidence="4" key="1">
    <citation type="submission" date="2020-12" db="EMBL/GenBank/DDBJ databases">
        <title>Desulfobium dissulfuricans gen. nov., sp. nov., a novel mesophilic, sulfate-reducing bacterium isolated from a deep-sea hydrothermal vent.</title>
        <authorList>
            <person name="Hashimoto Y."/>
            <person name="Tame A."/>
            <person name="Sawayama S."/>
            <person name="Miyazaki J."/>
            <person name="Takai K."/>
            <person name="Nakagawa S."/>
        </authorList>
    </citation>
    <scope>NUCLEOTIDE SEQUENCE</scope>
    <source>
        <strain evidence="4">GF1</strain>
    </source>
</reference>
<dbReference type="PANTHER" id="PTHR30545:SF2">
    <property type="entry name" value="SUGAR FERMENTATION STIMULATION PROTEIN A"/>
    <property type="match status" value="1"/>
</dbReference>
<dbReference type="InterPro" id="IPR005224">
    <property type="entry name" value="SfsA"/>
</dbReference>
<evidence type="ECO:0000259" key="2">
    <source>
        <dbReference type="Pfam" id="PF03749"/>
    </source>
</evidence>
<evidence type="ECO:0000256" key="1">
    <source>
        <dbReference type="HAMAP-Rule" id="MF_00095"/>
    </source>
</evidence>
<feature type="domain" description="Sugar fermentation stimulation protein C-terminal" evidence="2">
    <location>
        <begin position="83"/>
        <end position="219"/>
    </location>
</feature>
<dbReference type="InterPro" id="IPR040452">
    <property type="entry name" value="SfsA_C"/>
</dbReference>
<dbReference type="CDD" id="cd22359">
    <property type="entry name" value="SfsA-like_bacterial"/>
    <property type="match status" value="1"/>
</dbReference>
<keyword evidence="5" id="KW-1185">Reference proteome</keyword>